<feature type="chain" id="PRO_5041917915" evidence="1">
    <location>
        <begin position="19"/>
        <end position="80"/>
    </location>
</feature>
<gene>
    <name evidence="2" type="ORF">NP493_719g01000</name>
</gene>
<evidence type="ECO:0000313" key="3">
    <source>
        <dbReference type="Proteomes" id="UP001209878"/>
    </source>
</evidence>
<reference evidence="2" key="1">
    <citation type="journal article" date="2023" name="Mol. Biol. Evol.">
        <title>Third-Generation Sequencing Reveals the Adaptive Role of the Epigenome in Three Deep-Sea Polychaetes.</title>
        <authorList>
            <person name="Perez M."/>
            <person name="Aroh O."/>
            <person name="Sun Y."/>
            <person name="Lan Y."/>
            <person name="Juniper S.K."/>
            <person name="Young C.R."/>
            <person name="Angers B."/>
            <person name="Qian P.Y."/>
        </authorList>
    </citation>
    <scope>NUCLEOTIDE SEQUENCE</scope>
    <source>
        <strain evidence="2">R07B-5</strain>
    </source>
</reference>
<name>A0AAD9KQB6_RIDPI</name>
<sequence length="80" mass="9345">MSVYQIVILLMLAPLVRQAVYAGDPKDAYNHCLSYCWSVYTRCMRRGCPYTDLTYQERITKCWKSLEKCDKGCSEFLTSE</sequence>
<keyword evidence="1" id="KW-0732">Signal</keyword>
<evidence type="ECO:0000313" key="2">
    <source>
        <dbReference type="EMBL" id="KAK2175606.1"/>
    </source>
</evidence>
<dbReference type="Proteomes" id="UP001209878">
    <property type="component" value="Unassembled WGS sequence"/>
</dbReference>
<organism evidence="2 3">
    <name type="scientific">Ridgeia piscesae</name>
    <name type="common">Tubeworm</name>
    <dbReference type="NCBI Taxonomy" id="27915"/>
    <lineage>
        <taxon>Eukaryota</taxon>
        <taxon>Metazoa</taxon>
        <taxon>Spiralia</taxon>
        <taxon>Lophotrochozoa</taxon>
        <taxon>Annelida</taxon>
        <taxon>Polychaeta</taxon>
        <taxon>Sedentaria</taxon>
        <taxon>Canalipalpata</taxon>
        <taxon>Sabellida</taxon>
        <taxon>Siboglinidae</taxon>
        <taxon>Ridgeia</taxon>
    </lineage>
</organism>
<protein>
    <submittedName>
        <fullName evidence="2">Uncharacterized protein</fullName>
    </submittedName>
</protein>
<keyword evidence="3" id="KW-1185">Reference proteome</keyword>
<evidence type="ECO:0000256" key="1">
    <source>
        <dbReference type="SAM" id="SignalP"/>
    </source>
</evidence>
<proteinExistence type="predicted"/>
<dbReference type="AlphaFoldDB" id="A0AAD9KQB6"/>
<comment type="caution">
    <text evidence="2">The sequence shown here is derived from an EMBL/GenBank/DDBJ whole genome shotgun (WGS) entry which is preliminary data.</text>
</comment>
<feature type="signal peptide" evidence="1">
    <location>
        <begin position="1"/>
        <end position="18"/>
    </location>
</feature>
<dbReference type="EMBL" id="JAODUO010000719">
    <property type="protein sequence ID" value="KAK2175606.1"/>
    <property type="molecule type" value="Genomic_DNA"/>
</dbReference>
<accession>A0AAD9KQB6</accession>